<dbReference type="EMBL" id="BOPF01000002">
    <property type="protein sequence ID" value="GIJ43398.1"/>
    <property type="molecule type" value="Genomic_DNA"/>
</dbReference>
<comment type="caution">
    <text evidence="2">The sequence shown here is derived from an EMBL/GenBank/DDBJ whole genome shotgun (WGS) entry which is preliminary data.</text>
</comment>
<name>A0A8J3YFN5_9ACTN</name>
<evidence type="ECO:0000256" key="1">
    <source>
        <dbReference type="SAM" id="SignalP"/>
    </source>
</evidence>
<dbReference type="AlphaFoldDB" id="A0A8J3YFN5"/>
<sequence length="209" mass="21902">MTIARRLAAVLVATAVLAVAAPAPAHAADERVPFEGSSLGRSYAAGTYAREDAFELGVNTLFKYHQTITRCGASVAMLFAPAGPVGLLIRQGRAIRAAGSGARAAEAANTARVTKLVEITDTVYGALETFGSGTSCSATVGIVRALANVAVAVGVSEVRSSSFYFRDGSSVLVRSWAPNECTVRLWTGRTKAAARSFGDTYRWLCDRHG</sequence>
<organism evidence="2 3">
    <name type="scientific">Virgisporangium aliadipatigenens</name>
    <dbReference type="NCBI Taxonomy" id="741659"/>
    <lineage>
        <taxon>Bacteria</taxon>
        <taxon>Bacillati</taxon>
        <taxon>Actinomycetota</taxon>
        <taxon>Actinomycetes</taxon>
        <taxon>Micromonosporales</taxon>
        <taxon>Micromonosporaceae</taxon>
        <taxon>Virgisporangium</taxon>
    </lineage>
</organism>
<dbReference type="Proteomes" id="UP000619260">
    <property type="component" value="Unassembled WGS sequence"/>
</dbReference>
<accession>A0A8J3YFN5</accession>
<feature type="chain" id="PRO_5035301719" evidence="1">
    <location>
        <begin position="28"/>
        <end position="209"/>
    </location>
</feature>
<keyword evidence="3" id="KW-1185">Reference proteome</keyword>
<evidence type="ECO:0000313" key="3">
    <source>
        <dbReference type="Proteomes" id="UP000619260"/>
    </source>
</evidence>
<evidence type="ECO:0000313" key="2">
    <source>
        <dbReference type="EMBL" id="GIJ43398.1"/>
    </source>
</evidence>
<gene>
    <name evidence="2" type="ORF">Val02_02840</name>
</gene>
<reference evidence="2" key="1">
    <citation type="submission" date="2021-01" db="EMBL/GenBank/DDBJ databases">
        <title>Whole genome shotgun sequence of Virgisporangium aliadipatigenens NBRC 105644.</title>
        <authorList>
            <person name="Komaki H."/>
            <person name="Tamura T."/>
        </authorList>
    </citation>
    <scope>NUCLEOTIDE SEQUENCE</scope>
    <source>
        <strain evidence="2">NBRC 105644</strain>
    </source>
</reference>
<proteinExistence type="predicted"/>
<dbReference type="RefSeq" id="WP_203896985.1">
    <property type="nucleotide sequence ID" value="NZ_BOPF01000002.1"/>
</dbReference>
<feature type="signal peptide" evidence="1">
    <location>
        <begin position="1"/>
        <end position="27"/>
    </location>
</feature>
<keyword evidence="1" id="KW-0732">Signal</keyword>
<protein>
    <submittedName>
        <fullName evidence="2">Uncharacterized protein</fullName>
    </submittedName>
</protein>